<gene>
    <name evidence="1" type="ORF">FB471_1103</name>
</gene>
<accession>A0A542DED2</accession>
<organism evidence="1 2">
    <name type="scientific">Amycolatopsis cihanbeyliensis</name>
    <dbReference type="NCBI Taxonomy" id="1128664"/>
    <lineage>
        <taxon>Bacteria</taxon>
        <taxon>Bacillati</taxon>
        <taxon>Actinomycetota</taxon>
        <taxon>Actinomycetes</taxon>
        <taxon>Pseudonocardiales</taxon>
        <taxon>Pseudonocardiaceae</taxon>
        <taxon>Amycolatopsis</taxon>
    </lineage>
</organism>
<name>A0A542DED2_AMYCI</name>
<dbReference type="OrthoDB" id="4870610at2"/>
<keyword evidence="2" id="KW-1185">Reference proteome</keyword>
<dbReference type="Proteomes" id="UP000320876">
    <property type="component" value="Unassembled WGS sequence"/>
</dbReference>
<dbReference type="AlphaFoldDB" id="A0A542DED2"/>
<proteinExistence type="predicted"/>
<evidence type="ECO:0000313" key="1">
    <source>
        <dbReference type="EMBL" id="TQJ01423.1"/>
    </source>
</evidence>
<dbReference type="EMBL" id="VFML01000001">
    <property type="protein sequence ID" value="TQJ01423.1"/>
    <property type="molecule type" value="Genomic_DNA"/>
</dbReference>
<evidence type="ECO:0000313" key="2">
    <source>
        <dbReference type="Proteomes" id="UP000320876"/>
    </source>
</evidence>
<sequence>MLHHESRAGAIKVARLIELGVPSRTAYRRCVPGGPWQRPLPGIVLLNNGHPTRRQLVEAALLYAGEGAIVTGAEACRRHGLTHLPDDSSVHLLIPEGHRINSSDYVLIERTIHLPQPTMRDGVPLAPLVRAVLDICRRLRDFDLVRALLAEAVQRGRADPYRIQAELENGCQRGTAVPRDVLRSILRGARSVAEGDAMRVWERTGLPPFEWNVELRDDAGRYIATPDGWCGEVGLAWEIDSYDFHFARKHYSDTIERNSRYNNACITLVQTLPTKLRSDPQAVAKELIAAYHTAAARPRPTVHTITPAP</sequence>
<comment type="caution">
    <text evidence="1">The sequence shown here is derived from an EMBL/GenBank/DDBJ whole genome shotgun (WGS) entry which is preliminary data.</text>
</comment>
<protein>
    <submittedName>
        <fullName evidence="1">Uncharacterized protein</fullName>
    </submittedName>
</protein>
<reference evidence="1 2" key="1">
    <citation type="submission" date="2019-06" db="EMBL/GenBank/DDBJ databases">
        <title>Sequencing the genomes of 1000 actinobacteria strains.</title>
        <authorList>
            <person name="Klenk H.-P."/>
        </authorList>
    </citation>
    <scope>NUCLEOTIDE SEQUENCE [LARGE SCALE GENOMIC DNA]</scope>
    <source>
        <strain evidence="1 2">DSM 45679</strain>
    </source>
</reference>